<feature type="transmembrane region" description="Helical" evidence="1">
    <location>
        <begin position="400"/>
        <end position="417"/>
    </location>
</feature>
<evidence type="ECO:0000313" key="3">
    <source>
        <dbReference type="Proteomes" id="UP000198796"/>
    </source>
</evidence>
<accession>A0A1I0VTJ4</accession>
<dbReference type="AlphaFoldDB" id="A0A1I0VTJ4"/>
<proteinExistence type="predicted"/>
<dbReference type="Pfam" id="PF11902">
    <property type="entry name" value="DUF3422"/>
    <property type="match status" value="1"/>
</dbReference>
<dbReference type="OrthoDB" id="9767470at2"/>
<organism evidence="2 3">
    <name type="scientific">Poseidonocella pacifica</name>
    <dbReference type="NCBI Taxonomy" id="871651"/>
    <lineage>
        <taxon>Bacteria</taxon>
        <taxon>Pseudomonadati</taxon>
        <taxon>Pseudomonadota</taxon>
        <taxon>Alphaproteobacteria</taxon>
        <taxon>Rhodobacterales</taxon>
        <taxon>Roseobacteraceae</taxon>
        <taxon>Poseidonocella</taxon>
    </lineage>
</organism>
<gene>
    <name evidence="2" type="ORF">SAMN05421688_0963</name>
</gene>
<evidence type="ECO:0000313" key="2">
    <source>
        <dbReference type="EMBL" id="SFA79622.1"/>
    </source>
</evidence>
<evidence type="ECO:0000256" key="1">
    <source>
        <dbReference type="SAM" id="Phobius"/>
    </source>
</evidence>
<name>A0A1I0VTJ4_9RHOB</name>
<dbReference type="Proteomes" id="UP000198796">
    <property type="component" value="Unassembled WGS sequence"/>
</dbReference>
<reference evidence="2 3" key="1">
    <citation type="submission" date="2016-10" db="EMBL/GenBank/DDBJ databases">
        <authorList>
            <person name="de Groot N.N."/>
        </authorList>
    </citation>
    <scope>NUCLEOTIDE SEQUENCE [LARGE SCALE GENOMIC DNA]</scope>
    <source>
        <strain evidence="2 3">DSM 29316</strain>
    </source>
</reference>
<keyword evidence="1" id="KW-0472">Membrane</keyword>
<protein>
    <submittedName>
        <fullName evidence="2">Uncharacterized membrane-anchored protein</fullName>
    </submittedName>
</protein>
<sequence length="425" mass="47883">MPIQDHELRYALSNELHARPFPVLTAPSRAVYLAVKKTADAAARDRGEDLAHLLTLLDRYGATHPKPGATHHSCRIGRHELKWEQHTEFVTYTVFLEGGGERPFDPADWEVFPDDWLSAAPGVRVTSAMIRVCERYDTSRIQDMVNEWFVPESVAASFVLDETAIIAGDFRIDEAGHLRFAIFTEPGVRPRRVGRVVQRLCEIETYKTIAMLGFSRVREMGPQMGALDRRLTDLMGSMTGAVAQPAETLEQLLAISSELENMSAQASFRFGATGAYEALVQQRTQVLRETRFEGRQTFGEFMMRRFDPAMRTVKSAERRLGAMADRAMRASELLRTRVDVERSAQNQDLLASMDRRADLQLRLQKTVEGLSVVAISYYAVSLAGYLLYPVAEVVGMSKGMLTALATIPVVLGVWWMIHRIREKME</sequence>
<keyword evidence="3" id="KW-1185">Reference proteome</keyword>
<dbReference type="RefSeq" id="WP_092061057.1">
    <property type="nucleotide sequence ID" value="NZ_FOJU01000001.1"/>
</dbReference>
<dbReference type="STRING" id="871651.SAMN05421688_0963"/>
<keyword evidence="1" id="KW-1133">Transmembrane helix</keyword>
<dbReference type="InterPro" id="IPR021830">
    <property type="entry name" value="DUF3422"/>
</dbReference>
<dbReference type="EMBL" id="FOJU01000001">
    <property type="protein sequence ID" value="SFA79622.1"/>
    <property type="molecule type" value="Genomic_DNA"/>
</dbReference>
<keyword evidence="1" id="KW-0812">Transmembrane</keyword>
<feature type="transmembrane region" description="Helical" evidence="1">
    <location>
        <begin position="369"/>
        <end position="388"/>
    </location>
</feature>